<gene>
    <name evidence="3" type="primary">LOC107808027</name>
</gene>
<dbReference type="RefSeq" id="XP_016487993.1">
    <property type="nucleotide sequence ID" value="XM_016632507.1"/>
</dbReference>
<evidence type="ECO:0000256" key="1">
    <source>
        <dbReference type="SAM" id="MobiDB-lite"/>
    </source>
</evidence>
<keyword evidence="2" id="KW-1185">Reference proteome</keyword>
<dbReference type="Proteomes" id="UP000790787">
    <property type="component" value="Chromosome 11"/>
</dbReference>
<feature type="compositionally biased region" description="Basic and acidic residues" evidence="1">
    <location>
        <begin position="27"/>
        <end position="45"/>
    </location>
</feature>
<reference evidence="2" key="1">
    <citation type="journal article" date="2014" name="Nat. Commun.">
        <title>The tobacco genome sequence and its comparison with those of tomato and potato.</title>
        <authorList>
            <person name="Sierro N."/>
            <person name="Battey J.N."/>
            <person name="Ouadi S."/>
            <person name="Bakaher N."/>
            <person name="Bovet L."/>
            <person name="Willig A."/>
            <person name="Goepfert S."/>
            <person name="Peitsch M.C."/>
            <person name="Ivanov N.V."/>
        </authorList>
    </citation>
    <scope>NUCLEOTIDE SEQUENCE [LARGE SCALE GENOMIC DNA]</scope>
</reference>
<dbReference type="AlphaFoldDB" id="A0A1S4BGJ7"/>
<feature type="compositionally biased region" description="Basic residues" evidence="1">
    <location>
        <begin position="126"/>
        <end position="146"/>
    </location>
</feature>
<accession>A0A1S4BGJ7</accession>
<dbReference type="PaxDb" id="4097-A0A1S4BGJ7"/>
<dbReference type="KEGG" id="nta:107808027"/>
<evidence type="ECO:0000313" key="2">
    <source>
        <dbReference type="Proteomes" id="UP000790787"/>
    </source>
</evidence>
<dbReference type="GeneID" id="107808027"/>
<sequence length="251" mass="29627">MQKRVLKVSWRRDFQLSAKGMKRQAGRVKDSGNLAEHKEKNKEKGFVNNKMDGQAFRGEHKIGANAIPPSLSTMAKANLMESPDHLKKMLRRQGRKNRNLKKDVMTNQERKTRIKIGKRKVMESKKTRKKRRKRKRRRRTKVNTRKARRINQETSIRMTLLVLITINFHLYPRKTLLVRSTWEFSERGRMLKLMVSCMRVNSGLLNCCGRHPLCSRHRMEKNLTLTQKQTCSPPVNSKLLLILKWKTRSTR</sequence>
<feature type="region of interest" description="Disordered" evidence="1">
    <location>
        <begin position="118"/>
        <end position="146"/>
    </location>
</feature>
<protein>
    <submittedName>
        <fullName evidence="3">Uncharacterized protein LOC107808027 isoform X1</fullName>
    </submittedName>
</protein>
<organism evidence="2 3">
    <name type="scientific">Nicotiana tabacum</name>
    <name type="common">Common tobacco</name>
    <dbReference type="NCBI Taxonomy" id="4097"/>
    <lineage>
        <taxon>Eukaryota</taxon>
        <taxon>Viridiplantae</taxon>
        <taxon>Streptophyta</taxon>
        <taxon>Embryophyta</taxon>
        <taxon>Tracheophyta</taxon>
        <taxon>Spermatophyta</taxon>
        <taxon>Magnoliopsida</taxon>
        <taxon>eudicotyledons</taxon>
        <taxon>Gunneridae</taxon>
        <taxon>Pentapetalae</taxon>
        <taxon>asterids</taxon>
        <taxon>lamiids</taxon>
        <taxon>Solanales</taxon>
        <taxon>Solanaceae</taxon>
        <taxon>Nicotianoideae</taxon>
        <taxon>Nicotianeae</taxon>
        <taxon>Nicotiana</taxon>
    </lineage>
</organism>
<reference evidence="3" key="2">
    <citation type="submission" date="2025-08" db="UniProtKB">
        <authorList>
            <consortium name="RefSeq"/>
        </authorList>
    </citation>
    <scope>IDENTIFICATION</scope>
    <source>
        <tissue evidence="3">Leaf</tissue>
    </source>
</reference>
<proteinExistence type="predicted"/>
<evidence type="ECO:0000313" key="3">
    <source>
        <dbReference type="RefSeq" id="XP_016487993.1"/>
    </source>
</evidence>
<dbReference type="RefSeq" id="XP_016487993.1">
    <property type="nucleotide sequence ID" value="XM_016632507.2"/>
</dbReference>
<feature type="region of interest" description="Disordered" evidence="1">
    <location>
        <begin position="20"/>
        <end position="45"/>
    </location>
</feature>
<name>A0A1S4BGJ7_TOBAC</name>
<dbReference type="STRING" id="4097.A0A1S4BGJ7"/>